<organism evidence="1 2">
    <name type="scientific">Sphaerobolus stellatus (strain SS14)</name>
    <dbReference type="NCBI Taxonomy" id="990650"/>
    <lineage>
        <taxon>Eukaryota</taxon>
        <taxon>Fungi</taxon>
        <taxon>Dikarya</taxon>
        <taxon>Basidiomycota</taxon>
        <taxon>Agaricomycotina</taxon>
        <taxon>Agaricomycetes</taxon>
        <taxon>Phallomycetidae</taxon>
        <taxon>Geastrales</taxon>
        <taxon>Sphaerobolaceae</taxon>
        <taxon>Sphaerobolus</taxon>
    </lineage>
</organism>
<dbReference type="PANTHER" id="PTHR24221:SF654">
    <property type="entry name" value="ATP-BINDING CASSETTE SUB-FAMILY B MEMBER 6"/>
    <property type="match status" value="1"/>
</dbReference>
<dbReference type="AlphaFoldDB" id="A0A0C9TMR4"/>
<keyword evidence="2" id="KW-1185">Reference proteome</keyword>
<evidence type="ECO:0000313" key="1">
    <source>
        <dbReference type="EMBL" id="KIJ31268.1"/>
    </source>
</evidence>
<evidence type="ECO:0000313" key="2">
    <source>
        <dbReference type="Proteomes" id="UP000054279"/>
    </source>
</evidence>
<reference evidence="1 2" key="1">
    <citation type="submission" date="2014-06" db="EMBL/GenBank/DDBJ databases">
        <title>Evolutionary Origins and Diversification of the Mycorrhizal Mutualists.</title>
        <authorList>
            <consortium name="DOE Joint Genome Institute"/>
            <consortium name="Mycorrhizal Genomics Consortium"/>
            <person name="Kohler A."/>
            <person name="Kuo A."/>
            <person name="Nagy L.G."/>
            <person name="Floudas D."/>
            <person name="Copeland A."/>
            <person name="Barry K.W."/>
            <person name="Cichocki N."/>
            <person name="Veneault-Fourrey C."/>
            <person name="LaButti K."/>
            <person name="Lindquist E.A."/>
            <person name="Lipzen A."/>
            <person name="Lundell T."/>
            <person name="Morin E."/>
            <person name="Murat C."/>
            <person name="Riley R."/>
            <person name="Ohm R."/>
            <person name="Sun H."/>
            <person name="Tunlid A."/>
            <person name="Henrissat B."/>
            <person name="Grigoriev I.V."/>
            <person name="Hibbett D.S."/>
            <person name="Martin F."/>
        </authorList>
    </citation>
    <scope>NUCLEOTIDE SEQUENCE [LARGE SCALE GENOMIC DNA]</scope>
    <source>
        <strain evidence="1 2">SS14</strain>
    </source>
</reference>
<proteinExistence type="predicted"/>
<dbReference type="InterPro" id="IPR039421">
    <property type="entry name" value="Type_1_exporter"/>
</dbReference>
<dbReference type="PANTHER" id="PTHR24221">
    <property type="entry name" value="ATP-BINDING CASSETTE SUB-FAMILY B"/>
    <property type="match status" value="1"/>
</dbReference>
<name>A0A0C9TMR4_SPHS4</name>
<dbReference type="Proteomes" id="UP000054279">
    <property type="component" value="Unassembled WGS sequence"/>
</dbReference>
<feature type="non-terminal residue" evidence="1">
    <location>
        <position position="1"/>
    </location>
</feature>
<gene>
    <name evidence="1" type="ORF">M422DRAFT_186270</name>
</gene>
<accession>A0A0C9TMR4</accession>
<dbReference type="OrthoDB" id="6500128at2759"/>
<protein>
    <submittedName>
        <fullName evidence="1">Uncharacterized protein</fullName>
    </submittedName>
</protein>
<dbReference type="EMBL" id="KN837245">
    <property type="protein sequence ID" value="KIJ31268.1"/>
    <property type="molecule type" value="Genomic_DNA"/>
</dbReference>
<dbReference type="InterPro" id="IPR027417">
    <property type="entry name" value="P-loop_NTPase"/>
</dbReference>
<dbReference type="SUPFAM" id="SSF52540">
    <property type="entry name" value="P-loop containing nucleoside triphosphate hydrolases"/>
    <property type="match status" value="1"/>
</dbReference>
<dbReference type="GO" id="GO:0042626">
    <property type="term" value="F:ATPase-coupled transmembrane transporter activity"/>
    <property type="evidence" value="ECO:0007669"/>
    <property type="project" value="TreeGrafter"/>
</dbReference>
<dbReference type="HOGENOM" id="CLU_3002272_0_0_1"/>
<sequence length="57" mass="6236">VNEAVDAILESRDTTCLIVAHRLSTIARAGRIVVLEDGRITESGTYKELVIICIKPI</sequence>
<dbReference type="Gene3D" id="3.40.50.300">
    <property type="entry name" value="P-loop containing nucleotide triphosphate hydrolases"/>
    <property type="match status" value="1"/>
</dbReference>